<feature type="transmembrane region" description="Helical" evidence="1">
    <location>
        <begin position="212"/>
        <end position="229"/>
    </location>
</feature>
<feature type="transmembrane region" description="Helical" evidence="1">
    <location>
        <begin position="264"/>
        <end position="280"/>
    </location>
</feature>
<feature type="transmembrane region" description="Helical" evidence="1">
    <location>
        <begin position="77"/>
        <end position="94"/>
    </location>
</feature>
<feature type="transmembrane region" description="Helical" evidence="1">
    <location>
        <begin position="394"/>
        <end position="415"/>
    </location>
</feature>
<feature type="transmembrane region" description="Helical" evidence="1">
    <location>
        <begin position="361"/>
        <end position="382"/>
    </location>
</feature>
<feature type="transmembrane region" description="Helical" evidence="1">
    <location>
        <begin position="133"/>
        <end position="158"/>
    </location>
</feature>
<feature type="transmembrane region" description="Helical" evidence="1">
    <location>
        <begin position="285"/>
        <end position="306"/>
    </location>
</feature>
<evidence type="ECO:0000313" key="2">
    <source>
        <dbReference type="EMBL" id="MBZ5739734.1"/>
    </source>
</evidence>
<sequence length="453" mass="48904">MEPGRRPVAPVILSVMSTHSSAEPAAPALPLWPLVALFGLTPLWWALGLIDMILVPLAIVMAAYLAQGGRVRVPTGFGPWLLFLVWMLCSIVMVDTPNHMVAFVYRAAIYLGSTVVFLYIYNFPRRDTGRTVAGILTVHWLSVVGGGLLGTVLLGTVVKTPMFYLLRSTAGGLAANDFINHMVVRRFAQYNPDSYLGVAGRPSAPFLYANNWGNAYSLLLPVVIAYMIVLHRSGTRRDRTVFWLLAVAVGVSVVPASFTMNRGMLIGLGVAALYIAFRMAMRGNVLAVVAILVLAVAGGLAFQHLAGARLETRLEGSGTSTRASLYEQSLASVPHSPVFGYGVPPTSQDPDAPPVGTQGQFWMILVSNGPVAIAAFMAFFLVAWIRSRRRWDPVGLVTSTLCLVSVVELGFYGVVPYGLPIMMATTALALRRADREPDGRPSRVAQHSVAVPR</sequence>
<keyword evidence="1" id="KW-1133">Transmembrane helix</keyword>
<name>A0ABS7UFF7_9ACTN</name>
<reference evidence="2 3" key="1">
    <citation type="submission" date="2021-09" db="EMBL/GenBank/DDBJ databases">
        <title>Whole genome sequence of Nocardioides sp. GBK3QG-3.</title>
        <authorList>
            <person name="Tuo L."/>
        </authorList>
    </citation>
    <scope>NUCLEOTIDE SEQUENCE [LARGE SCALE GENOMIC DNA]</scope>
    <source>
        <strain evidence="2 3">GBK3QG-3</strain>
    </source>
</reference>
<comment type="caution">
    <text evidence="2">The sequence shown here is derived from an EMBL/GenBank/DDBJ whole genome shotgun (WGS) entry which is preliminary data.</text>
</comment>
<accession>A0ABS7UFF7</accession>
<gene>
    <name evidence="2" type="ORF">K8U61_16280</name>
</gene>
<protein>
    <recommendedName>
        <fullName evidence="4">O-antigen ligase domain-containing protein</fullName>
    </recommendedName>
</protein>
<dbReference type="InterPro" id="IPR051533">
    <property type="entry name" value="WaaL-like"/>
</dbReference>
<organism evidence="2 3">
    <name type="scientific">Nocardioides mangrovi</name>
    <dbReference type="NCBI Taxonomy" id="2874580"/>
    <lineage>
        <taxon>Bacteria</taxon>
        <taxon>Bacillati</taxon>
        <taxon>Actinomycetota</taxon>
        <taxon>Actinomycetes</taxon>
        <taxon>Propionibacteriales</taxon>
        <taxon>Nocardioidaceae</taxon>
        <taxon>Nocardioides</taxon>
    </lineage>
</organism>
<feature type="transmembrane region" description="Helical" evidence="1">
    <location>
        <begin position="46"/>
        <end position="65"/>
    </location>
</feature>
<proteinExistence type="predicted"/>
<evidence type="ECO:0008006" key="4">
    <source>
        <dbReference type="Google" id="ProtNLM"/>
    </source>
</evidence>
<keyword evidence="1" id="KW-0812">Transmembrane</keyword>
<evidence type="ECO:0000313" key="3">
    <source>
        <dbReference type="Proteomes" id="UP000780875"/>
    </source>
</evidence>
<dbReference type="PANTHER" id="PTHR37422">
    <property type="entry name" value="TEICHURONIC ACID BIOSYNTHESIS PROTEIN TUAE"/>
    <property type="match status" value="1"/>
</dbReference>
<keyword evidence="1" id="KW-0472">Membrane</keyword>
<keyword evidence="3" id="KW-1185">Reference proteome</keyword>
<dbReference type="RefSeq" id="WP_224124095.1">
    <property type="nucleotide sequence ID" value="NZ_JAIQZJ010000009.1"/>
</dbReference>
<dbReference type="EMBL" id="JAIQZJ010000009">
    <property type="protein sequence ID" value="MBZ5739734.1"/>
    <property type="molecule type" value="Genomic_DNA"/>
</dbReference>
<feature type="transmembrane region" description="Helical" evidence="1">
    <location>
        <begin position="241"/>
        <end position="258"/>
    </location>
</feature>
<dbReference type="PANTHER" id="PTHR37422:SF13">
    <property type="entry name" value="LIPOPOLYSACCHARIDE BIOSYNTHESIS PROTEIN PA4999-RELATED"/>
    <property type="match status" value="1"/>
</dbReference>
<evidence type="ECO:0000256" key="1">
    <source>
        <dbReference type="SAM" id="Phobius"/>
    </source>
</evidence>
<feature type="transmembrane region" description="Helical" evidence="1">
    <location>
        <begin position="100"/>
        <end position="121"/>
    </location>
</feature>
<dbReference type="Proteomes" id="UP000780875">
    <property type="component" value="Unassembled WGS sequence"/>
</dbReference>